<keyword evidence="12" id="KW-1185">Reference proteome</keyword>
<dbReference type="AlphaFoldDB" id="A0A846TMU4"/>
<dbReference type="GO" id="GO:0005886">
    <property type="term" value="C:plasma membrane"/>
    <property type="evidence" value="ECO:0007669"/>
    <property type="project" value="UniProtKB-SubCell"/>
</dbReference>
<dbReference type="Proteomes" id="UP000521379">
    <property type="component" value="Unassembled WGS sequence"/>
</dbReference>
<gene>
    <name evidence="11" type="ORF">GTW58_07400</name>
</gene>
<feature type="transmembrane region" description="Helical" evidence="9">
    <location>
        <begin position="156"/>
        <end position="176"/>
    </location>
</feature>
<evidence type="ECO:0000256" key="5">
    <source>
        <dbReference type="ARBA" id="ARBA00022519"/>
    </source>
</evidence>
<dbReference type="InterPro" id="IPR047817">
    <property type="entry name" value="ABC2_TM_bact-type"/>
</dbReference>
<dbReference type="GO" id="GO:0015920">
    <property type="term" value="P:lipopolysaccharide transport"/>
    <property type="evidence" value="ECO:0007669"/>
    <property type="project" value="TreeGrafter"/>
</dbReference>
<accession>A0A846TMU4</accession>
<comment type="subcellular location">
    <subcellularLocation>
        <location evidence="1">Cell inner membrane</location>
        <topology evidence="1">Multi-pass membrane protein</topology>
    </subcellularLocation>
    <subcellularLocation>
        <location evidence="9">Cell membrane</location>
        <topology evidence="9">Multi-pass membrane protein</topology>
    </subcellularLocation>
</comment>
<feature type="transmembrane region" description="Helical" evidence="9">
    <location>
        <begin position="251"/>
        <end position="270"/>
    </location>
</feature>
<keyword evidence="3 9" id="KW-0813">Transport</keyword>
<organism evidence="11 12">
    <name type="scientific">Kocuria subflava</name>
    <dbReference type="NCBI Taxonomy" id="1736139"/>
    <lineage>
        <taxon>Bacteria</taxon>
        <taxon>Bacillati</taxon>
        <taxon>Actinomycetota</taxon>
        <taxon>Actinomycetes</taxon>
        <taxon>Micrococcales</taxon>
        <taxon>Micrococcaceae</taxon>
        <taxon>Kocuria</taxon>
    </lineage>
</organism>
<keyword evidence="8 9" id="KW-0472">Membrane</keyword>
<evidence type="ECO:0000313" key="11">
    <source>
        <dbReference type="EMBL" id="NKE09763.1"/>
    </source>
</evidence>
<evidence type="ECO:0000256" key="3">
    <source>
        <dbReference type="ARBA" id="ARBA00022448"/>
    </source>
</evidence>
<dbReference type="GO" id="GO:0140359">
    <property type="term" value="F:ABC-type transporter activity"/>
    <property type="evidence" value="ECO:0007669"/>
    <property type="project" value="InterPro"/>
</dbReference>
<evidence type="ECO:0000259" key="10">
    <source>
        <dbReference type="PROSITE" id="PS51012"/>
    </source>
</evidence>
<feature type="domain" description="ABC transmembrane type-2" evidence="10">
    <location>
        <begin position="48"/>
        <end position="272"/>
    </location>
</feature>
<evidence type="ECO:0000256" key="4">
    <source>
        <dbReference type="ARBA" id="ARBA00022475"/>
    </source>
</evidence>
<comment type="caution">
    <text evidence="11">The sequence shown here is derived from an EMBL/GenBank/DDBJ whole genome shotgun (WGS) entry which is preliminary data.</text>
</comment>
<dbReference type="EMBL" id="JAAVUN010000012">
    <property type="protein sequence ID" value="NKE09763.1"/>
    <property type="molecule type" value="Genomic_DNA"/>
</dbReference>
<keyword evidence="4 9" id="KW-1003">Cell membrane</keyword>
<dbReference type="PANTHER" id="PTHR30413">
    <property type="entry name" value="INNER MEMBRANE TRANSPORT PERMEASE"/>
    <property type="match status" value="1"/>
</dbReference>
<evidence type="ECO:0000256" key="8">
    <source>
        <dbReference type="ARBA" id="ARBA00023136"/>
    </source>
</evidence>
<proteinExistence type="inferred from homology"/>
<evidence type="ECO:0000256" key="2">
    <source>
        <dbReference type="ARBA" id="ARBA00007783"/>
    </source>
</evidence>
<name>A0A846TMU4_9MICC</name>
<feature type="transmembrane region" description="Helical" evidence="9">
    <location>
        <begin position="51"/>
        <end position="72"/>
    </location>
</feature>
<keyword evidence="6 9" id="KW-0812">Transmembrane</keyword>
<dbReference type="PANTHER" id="PTHR30413:SF8">
    <property type="entry name" value="TRANSPORT PERMEASE PROTEIN"/>
    <property type="match status" value="1"/>
</dbReference>
<evidence type="ECO:0000313" key="12">
    <source>
        <dbReference type="Proteomes" id="UP000521379"/>
    </source>
</evidence>
<dbReference type="Pfam" id="PF01061">
    <property type="entry name" value="ABC2_membrane"/>
    <property type="match status" value="1"/>
</dbReference>
<dbReference type="InterPro" id="IPR013525">
    <property type="entry name" value="ABC2_TM"/>
</dbReference>
<evidence type="ECO:0000256" key="1">
    <source>
        <dbReference type="ARBA" id="ARBA00004429"/>
    </source>
</evidence>
<sequence length="281" mass="31913">MAFDSSDLKPVGARPPLLDYLVSLWGARHFVIYDARVRLAVSQDHTVLGKVWLVLNPILFGFTFYLIFGLLLQTNRGIENFTGFIIIGFMMFFYTTRSFVAGARSIANGQNLIRGFSFPRAALPLAINVRQALSQLYVLAAMFALVLVVPPSERVGLHWLLVIPIFLLQTVFNWGLGMLFAPLVHKIPDVGNIMAVVTRLWMYSSGLFYEPSRFTDNATILALFHLNPLYQILQMTRGVMLYDTLPSMEQWSLLVVWAGGVWLLGLIAFWRNEESYANERR</sequence>
<protein>
    <recommendedName>
        <fullName evidence="9">Transport permease protein</fullName>
    </recommendedName>
</protein>
<keyword evidence="7 9" id="KW-1133">Transmembrane helix</keyword>
<reference evidence="11 12" key="1">
    <citation type="submission" date="2020-02" db="EMBL/GenBank/DDBJ databases">
        <authorList>
            <person name="Sun Q."/>
        </authorList>
    </citation>
    <scope>NUCLEOTIDE SEQUENCE [LARGE SCALE GENOMIC DNA]</scope>
    <source>
        <strain evidence="11 12">YIM 13062</strain>
    </source>
</reference>
<keyword evidence="5" id="KW-0997">Cell inner membrane</keyword>
<comment type="similarity">
    <text evidence="2 9">Belongs to the ABC-2 integral membrane protein family.</text>
</comment>
<evidence type="ECO:0000256" key="9">
    <source>
        <dbReference type="RuleBase" id="RU361157"/>
    </source>
</evidence>
<dbReference type="PROSITE" id="PS51012">
    <property type="entry name" value="ABC_TM2"/>
    <property type="match status" value="1"/>
</dbReference>
<feature type="transmembrane region" description="Helical" evidence="9">
    <location>
        <begin position="127"/>
        <end position="149"/>
    </location>
</feature>
<evidence type="ECO:0000256" key="7">
    <source>
        <dbReference type="ARBA" id="ARBA00022989"/>
    </source>
</evidence>
<evidence type="ECO:0000256" key="6">
    <source>
        <dbReference type="ARBA" id="ARBA00022692"/>
    </source>
</evidence>
<comment type="caution">
    <text evidence="9">Lacks conserved residue(s) required for the propagation of feature annotation.</text>
</comment>
<feature type="transmembrane region" description="Helical" evidence="9">
    <location>
        <begin position="84"/>
        <end position="107"/>
    </location>
</feature>